<organism evidence="1 2">
    <name type="scientific">Pyrrhoderma noxium</name>
    <dbReference type="NCBI Taxonomy" id="2282107"/>
    <lineage>
        <taxon>Eukaryota</taxon>
        <taxon>Fungi</taxon>
        <taxon>Dikarya</taxon>
        <taxon>Basidiomycota</taxon>
        <taxon>Agaricomycotina</taxon>
        <taxon>Agaricomycetes</taxon>
        <taxon>Hymenochaetales</taxon>
        <taxon>Hymenochaetaceae</taxon>
        <taxon>Pyrrhoderma</taxon>
    </lineage>
</organism>
<keyword evidence="2" id="KW-1185">Reference proteome</keyword>
<name>A0A286U8H9_9AGAM</name>
<dbReference type="AlphaFoldDB" id="A0A286U8H9"/>
<evidence type="ECO:0000313" key="2">
    <source>
        <dbReference type="Proteomes" id="UP000217199"/>
    </source>
</evidence>
<protein>
    <submittedName>
        <fullName evidence="1">Uncharacterized protein</fullName>
    </submittedName>
</protein>
<evidence type="ECO:0000313" key="1">
    <source>
        <dbReference type="EMBL" id="PAV15865.1"/>
    </source>
</evidence>
<proteinExistence type="predicted"/>
<dbReference type="Proteomes" id="UP000217199">
    <property type="component" value="Unassembled WGS sequence"/>
</dbReference>
<dbReference type="EMBL" id="NBII01000009">
    <property type="protein sequence ID" value="PAV15865.1"/>
    <property type="molecule type" value="Genomic_DNA"/>
</dbReference>
<reference evidence="1 2" key="1">
    <citation type="journal article" date="2017" name="Mol. Ecol.">
        <title>Comparative and population genomic landscape of Phellinus noxius: A hypervariable fungus causing root rot in trees.</title>
        <authorList>
            <person name="Chung C.L."/>
            <person name="Lee T.J."/>
            <person name="Akiba M."/>
            <person name="Lee H.H."/>
            <person name="Kuo T.H."/>
            <person name="Liu D."/>
            <person name="Ke H.M."/>
            <person name="Yokoi T."/>
            <person name="Roa M.B."/>
            <person name="Lu M.J."/>
            <person name="Chang Y.Y."/>
            <person name="Ann P.J."/>
            <person name="Tsai J.N."/>
            <person name="Chen C.Y."/>
            <person name="Tzean S.S."/>
            <person name="Ota Y."/>
            <person name="Hattori T."/>
            <person name="Sahashi N."/>
            <person name="Liou R.F."/>
            <person name="Kikuchi T."/>
            <person name="Tsai I.J."/>
        </authorList>
    </citation>
    <scope>NUCLEOTIDE SEQUENCE [LARGE SCALE GENOMIC DNA]</scope>
    <source>
        <strain evidence="1 2">FFPRI411160</strain>
    </source>
</reference>
<gene>
    <name evidence="1" type="ORF">PNOK_0872300</name>
</gene>
<dbReference type="InParanoid" id="A0A286U8H9"/>
<sequence>MLRIFGIPPFLTTFFGIPSALFVGSPLNEIYSVVFPVSKSYICTFGVKDRVMECWQTLELRHVLTQERFRDGNFMSSSTIAKVPKV</sequence>
<accession>A0A286U8H9</accession>
<comment type="caution">
    <text evidence="1">The sequence shown here is derived from an EMBL/GenBank/DDBJ whole genome shotgun (WGS) entry which is preliminary data.</text>
</comment>